<gene>
    <name evidence="1" type="ORF">K4L44_08685</name>
</gene>
<proteinExistence type="predicted"/>
<keyword evidence="2" id="KW-1185">Reference proteome</keyword>
<evidence type="ECO:0000313" key="1">
    <source>
        <dbReference type="EMBL" id="QZE15892.1"/>
    </source>
</evidence>
<dbReference type="Proteomes" id="UP000826212">
    <property type="component" value="Chromosome"/>
</dbReference>
<evidence type="ECO:0000313" key="2">
    <source>
        <dbReference type="Proteomes" id="UP000826212"/>
    </source>
</evidence>
<organism evidence="1 2">
    <name type="scientific">Halosquirtibacter laminarini</name>
    <dbReference type="NCBI Taxonomy" id="3374600"/>
    <lineage>
        <taxon>Bacteria</taxon>
        <taxon>Pseudomonadati</taxon>
        <taxon>Bacteroidota</taxon>
        <taxon>Bacteroidia</taxon>
        <taxon>Marinilabiliales</taxon>
        <taxon>Prolixibacteraceae</taxon>
        <taxon>Halosquirtibacter</taxon>
    </lineage>
</organism>
<name>A0AC61NJJ9_9BACT</name>
<protein>
    <submittedName>
        <fullName evidence="1">Phosphoadenosine phosphosulfate reductase family protein</fullName>
    </submittedName>
</protein>
<dbReference type="EMBL" id="CP081303">
    <property type="protein sequence ID" value="QZE15892.1"/>
    <property type="molecule type" value="Genomic_DNA"/>
</dbReference>
<reference evidence="1" key="1">
    <citation type="submission" date="2021-08" db="EMBL/GenBank/DDBJ databases">
        <title>Novel anaerobic bacterium isolated from sea squirt in East Sea, Republic of Korea.</title>
        <authorList>
            <person name="Nguyen T.H."/>
            <person name="Li Z."/>
            <person name="Lee Y.-J."/>
            <person name="Ko J."/>
            <person name="Kim S.-G."/>
        </authorList>
    </citation>
    <scope>NUCLEOTIDE SEQUENCE</scope>
    <source>
        <strain evidence="1">KCTC 25031</strain>
    </source>
</reference>
<sequence>MTQEVKHVLGISGGKDSAALALYLNHLYSKEELPITYYTCDTGRELDETYVLISQLETELQSEIVKYQSEDYKSANEDNPFDFFWRKYGGYLPSQTARWCTNTMKLAPFEKAIGDTPTISYVGIRGDEDREGYISTKSNIQSIFPFRRNIWSVDVIRKILNNNLIEELVGYYQEQLEENMLDKAIEILRTPLSPRLKLEKKLNLLLDLDVIAFNHVVFTWLKTTDYPVGKLDYFPLIDNEEIIKRADVFQIIEDSDVDLPSYYLPLEYEVDGEKGKYFRSRSGCFFCFYQQKIEWVWLLEQHPHLFKEAMKYEKDGYSWIQGESLEMLSRPERVEGIKREHLKRMKRKYQNLQTKVSWQDDVMGVKKNGEDWLDELLDAEGDGCASCFI</sequence>
<accession>A0AC61NJJ9</accession>